<dbReference type="Pfam" id="PF05056">
    <property type="entry name" value="DUF674"/>
    <property type="match status" value="2"/>
</dbReference>
<reference evidence="1 2" key="1">
    <citation type="submission" date="2024-04" db="EMBL/GenBank/DDBJ databases">
        <authorList>
            <person name="Fracassetti M."/>
        </authorList>
    </citation>
    <scope>NUCLEOTIDE SEQUENCE [LARGE SCALE GENOMIC DNA]</scope>
</reference>
<proteinExistence type="predicted"/>
<dbReference type="PANTHER" id="PTHR33103:SF19">
    <property type="entry name" value="OS09G0544700 PROTEIN"/>
    <property type="match status" value="1"/>
</dbReference>
<sequence>MESKVKKETASSSSTSSKTMKLKLVIDKKKKKVILAEAQKDLVDFLIYFLSLPLSAVVKYLAGADEEVPGSIGKLHGSIASMTKQGYMKAPYNVCSRVLVPQLYTIASILPKLREDVTHASEADYVMEKVQYMVADDLSVSPLDFNSVLGALKRCDPGDVVEKEVEFGTSEALALLNASLHSKEALTAVFLKTAPPKVNV</sequence>
<protein>
    <submittedName>
        <fullName evidence="1">Uncharacterized protein</fullName>
    </submittedName>
</protein>
<dbReference type="AlphaFoldDB" id="A0AAV2E3K5"/>
<organism evidence="1 2">
    <name type="scientific">Linum trigynum</name>
    <dbReference type="NCBI Taxonomy" id="586398"/>
    <lineage>
        <taxon>Eukaryota</taxon>
        <taxon>Viridiplantae</taxon>
        <taxon>Streptophyta</taxon>
        <taxon>Embryophyta</taxon>
        <taxon>Tracheophyta</taxon>
        <taxon>Spermatophyta</taxon>
        <taxon>Magnoliopsida</taxon>
        <taxon>eudicotyledons</taxon>
        <taxon>Gunneridae</taxon>
        <taxon>Pentapetalae</taxon>
        <taxon>rosids</taxon>
        <taxon>fabids</taxon>
        <taxon>Malpighiales</taxon>
        <taxon>Linaceae</taxon>
        <taxon>Linum</taxon>
    </lineage>
</organism>
<gene>
    <name evidence="1" type="ORF">LTRI10_LOCUS21818</name>
</gene>
<name>A0AAV2E3K5_9ROSI</name>
<dbReference type="InterPro" id="IPR007750">
    <property type="entry name" value="DUF674"/>
</dbReference>
<keyword evidence="2" id="KW-1185">Reference proteome</keyword>
<dbReference type="PANTHER" id="PTHR33103">
    <property type="entry name" value="OS01G0153900 PROTEIN"/>
    <property type="match status" value="1"/>
</dbReference>
<evidence type="ECO:0000313" key="1">
    <source>
        <dbReference type="EMBL" id="CAL1380367.1"/>
    </source>
</evidence>
<accession>A0AAV2E3K5</accession>
<dbReference type="Proteomes" id="UP001497516">
    <property type="component" value="Chromosome 4"/>
</dbReference>
<evidence type="ECO:0000313" key="2">
    <source>
        <dbReference type="Proteomes" id="UP001497516"/>
    </source>
</evidence>
<dbReference type="EMBL" id="OZ034817">
    <property type="protein sequence ID" value="CAL1380367.1"/>
    <property type="molecule type" value="Genomic_DNA"/>
</dbReference>